<feature type="transmembrane region" description="Helical" evidence="6">
    <location>
        <begin position="169"/>
        <end position="188"/>
    </location>
</feature>
<feature type="transmembrane region" description="Helical" evidence="6">
    <location>
        <begin position="79"/>
        <end position="101"/>
    </location>
</feature>
<name>A0A1X2I495_9FUNG</name>
<keyword evidence="4 6" id="KW-0472">Membrane</keyword>
<evidence type="ECO:0000256" key="2">
    <source>
        <dbReference type="ARBA" id="ARBA00022692"/>
    </source>
</evidence>
<sequence>MTTCCGRLSKLYVIISNLLFSCLGVAYIAFGVLGSRNEFLGATLFPHLIFKLSVILGAIIMVASIIGFIAAFSRRRLFIYLYILVILMSLAIQVIIGVKIYRAAANSNQYLLTTWSSASENEQSALQKEFSCCGYDGFKGGSTVDQCSASLPPCASSLRSYIHNVFQKVYLITFAALALQLLAISNAITMICSQHIHSDEFEDERHERRKSGIRLDDMATLNTPTTAGSFNQYGEQKGYYIDDTQNRYDSYHMYKHSNNNNSNNANGYNHTSTGHHEYHY</sequence>
<dbReference type="AlphaFoldDB" id="A0A1X2I495"/>
<evidence type="ECO:0000313" key="7">
    <source>
        <dbReference type="EMBL" id="ORZ09139.1"/>
    </source>
</evidence>
<dbReference type="GO" id="GO:0016020">
    <property type="term" value="C:membrane"/>
    <property type="evidence" value="ECO:0007669"/>
    <property type="project" value="UniProtKB-SubCell"/>
</dbReference>
<keyword evidence="8" id="KW-1185">Reference proteome</keyword>
<keyword evidence="3 6" id="KW-1133">Transmembrane helix</keyword>
<accession>A0A1X2I495</accession>
<keyword evidence="2 6" id="KW-0812">Transmembrane</keyword>
<proteinExistence type="predicted"/>
<dbReference type="PRINTS" id="PR00259">
    <property type="entry name" value="TMFOUR"/>
</dbReference>
<comment type="subcellular location">
    <subcellularLocation>
        <location evidence="1">Membrane</location>
        <topology evidence="1">Multi-pass membrane protein</topology>
    </subcellularLocation>
</comment>
<dbReference type="EMBL" id="MCGE01000028">
    <property type="protein sequence ID" value="ORZ09139.1"/>
    <property type="molecule type" value="Genomic_DNA"/>
</dbReference>
<reference evidence="7 8" key="1">
    <citation type="submission" date="2016-07" db="EMBL/GenBank/DDBJ databases">
        <title>Pervasive Adenine N6-methylation of Active Genes in Fungi.</title>
        <authorList>
            <consortium name="DOE Joint Genome Institute"/>
            <person name="Mondo S.J."/>
            <person name="Dannebaum R.O."/>
            <person name="Kuo R.C."/>
            <person name="Labutti K."/>
            <person name="Haridas S."/>
            <person name="Kuo A."/>
            <person name="Salamov A."/>
            <person name="Ahrendt S.R."/>
            <person name="Lipzen A."/>
            <person name="Sullivan W."/>
            <person name="Andreopoulos W.B."/>
            <person name="Clum A."/>
            <person name="Lindquist E."/>
            <person name="Daum C."/>
            <person name="Ramamoorthy G.K."/>
            <person name="Gryganskyi A."/>
            <person name="Culley D."/>
            <person name="Magnuson J.K."/>
            <person name="James T.Y."/>
            <person name="O'Malley M.A."/>
            <person name="Stajich J.E."/>
            <person name="Spatafora J.W."/>
            <person name="Visel A."/>
            <person name="Grigoriev I.V."/>
        </authorList>
    </citation>
    <scope>NUCLEOTIDE SEQUENCE [LARGE SCALE GENOMIC DNA]</scope>
    <source>
        <strain evidence="7 8">NRRL 1336</strain>
    </source>
</reference>
<evidence type="ECO:0000313" key="8">
    <source>
        <dbReference type="Proteomes" id="UP000193560"/>
    </source>
</evidence>
<dbReference type="InterPro" id="IPR018499">
    <property type="entry name" value="Tetraspanin/Peripherin"/>
</dbReference>
<evidence type="ECO:0000256" key="4">
    <source>
        <dbReference type="ARBA" id="ARBA00023136"/>
    </source>
</evidence>
<dbReference type="Proteomes" id="UP000193560">
    <property type="component" value="Unassembled WGS sequence"/>
</dbReference>
<evidence type="ECO:0000256" key="3">
    <source>
        <dbReference type="ARBA" id="ARBA00022989"/>
    </source>
</evidence>
<feature type="transmembrane region" description="Helical" evidence="6">
    <location>
        <begin position="48"/>
        <end position="72"/>
    </location>
</feature>
<feature type="region of interest" description="Disordered" evidence="5">
    <location>
        <begin position="257"/>
        <end position="280"/>
    </location>
</feature>
<dbReference type="Pfam" id="PF00335">
    <property type="entry name" value="Tetraspanin"/>
    <property type="match status" value="1"/>
</dbReference>
<gene>
    <name evidence="7" type="ORF">BCR42DRAFT_358935</name>
</gene>
<protein>
    <submittedName>
        <fullName evidence="7">Tetraspanin family-domain-containing protein</fullName>
    </submittedName>
</protein>
<evidence type="ECO:0000256" key="5">
    <source>
        <dbReference type="SAM" id="MobiDB-lite"/>
    </source>
</evidence>
<dbReference type="STRING" id="90262.A0A1X2I495"/>
<evidence type="ECO:0000256" key="6">
    <source>
        <dbReference type="SAM" id="Phobius"/>
    </source>
</evidence>
<feature type="transmembrane region" description="Helical" evidence="6">
    <location>
        <begin position="12"/>
        <end position="33"/>
    </location>
</feature>
<dbReference type="OrthoDB" id="2279611at2759"/>
<organism evidence="7 8">
    <name type="scientific">Absidia repens</name>
    <dbReference type="NCBI Taxonomy" id="90262"/>
    <lineage>
        <taxon>Eukaryota</taxon>
        <taxon>Fungi</taxon>
        <taxon>Fungi incertae sedis</taxon>
        <taxon>Mucoromycota</taxon>
        <taxon>Mucoromycotina</taxon>
        <taxon>Mucoromycetes</taxon>
        <taxon>Mucorales</taxon>
        <taxon>Cunninghamellaceae</taxon>
        <taxon>Absidia</taxon>
    </lineage>
</organism>
<dbReference type="PROSITE" id="PS51257">
    <property type="entry name" value="PROKAR_LIPOPROTEIN"/>
    <property type="match status" value="1"/>
</dbReference>
<feature type="compositionally biased region" description="Low complexity" evidence="5">
    <location>
        <begin position="257"/>
        <end position="270"/>
    </location>
</feature>
<evidence type="ECO:0000256" key="1">
    <source>
        <dbReference type="ARBA" id="ARBA00004141"/>
    </source>
</evidence>
<comment type="caution">
    <text evidence="7">The sequence shown here is derived from an EMBL/GenBank/DDBJ whole genome shotgun (WGS) entry which is preliminary data.</text>
</comment>